<organism evidence="1">
    <name type="scientific">Arundo donax</name>
    <name type="common">Giant reed</name>
    <name type="synonym">Donax arundinaceus</name>
    <dbReference type="NCBI Taxonomy" id="35708"/>
    <lineage>
        <taxon>Eukaryota</taxon>
        <taxon>Viridiplantae</taxon>
        <taxon>Streptophyta</taxon>
        <taxon>Embryophyta</taxon>
        <taxon>Tracheophyta</taxon>
        <taxon>Spermatophyta</taxon>
        <taxon>Magnoliopsida</taxon>
        <taxon>Liliopsida</taxon>
        <taxon>Poales</taxon>
        <taxon>Poaceae</taxon>
        <taxon>PACMAD clade</taxon>
        <taxon>Arundinoideae</taxon>
        <taxon>Arundineae</taxon>
        <taxon>Arundo</taxon>
    </lineage>
</organism>
<protein>
    <submittedName>
        <fullName evidence="1">Uncharacterized protein</fullName>
    </submittedName>
</protein>
<dbReference type="EMBL" id="GBRH01277589">
    <property type="protein sequence ID" value="JAD20306.1"/>
    <property type="molecule type" value="Transcribed_RNA"/>
</dbReference>
<reference evidence="1" key="2">
    <citation type="journal article" date="2015" name="Data Brief">
        <title>Shoot transcriptome of the giant reed, Arundo donax.</title>
        <authorList>
            <person name="Barrero R.A."/>
            <person name="Guerrero F.D."/>
            <person name="Moolhuijzen P."/>
            <person name="Goolsby J.A."/>
            <person name="Tidwell J."/>
            <person name="Bellgard S.E."/>
            <person name="Bellgard M.I."/>
        </authorList>
    </citation>
    <scope>NUCLEOTIDE SEQUENCE</scope>
    <source>
        <tissue evidence="1">Shoot tissue taken approximately 20 cm above the soil surface</tissue>
    </source>
</reference>
<accession>A0A0A8Y2B5</accession>
<evidence type="ECO:0000313" key="1">
    <source>
        <dbReference type="EMBL" id="JAD20306.1"/>
    </source>
</evidence>
<sequence>MLCYMFYGLIYVSSVDYTDRFLSTL</sequence>
<proteinExistence type="predicted"/>
<name>A0A0A8Y2B5_ARUDO</name>
<reference evidence="1" key="1">
    <citation type="submission" date="2014-09" db="EMBL/GenBank/DDBJ databases">
        <authorList>
            <person name="Magalhaes I.L.F."/>
            <person name="Oliveira U."/>
            <person name="Santos F.R."/>
            <person name="Vidigal T.H.D.A."/>
            <person name="Brescovit A.D."/>
            <person name="Santos A.J."/>
        </authorList>
    </citation>
    <scope>NUCLEOTIDE SEQUENCE</scope>
    <source>
        <tissue evidence="1">Shoot tissue taken approximately 20 cm above the soil surface</tissue>
    </source>
</reference>
<dbReference type="AlphaFoldDB" id="A0A0A8Y2B5"/>